<name>A0A2P2FU66_AMYLU</name>
<gene>
    <name evidence="1" type="ORF">BB31_15665</name>
</gene>
<dbReference type="EMBL" id="JFBM01000012">
    <property type="protein sequence ID" value="KFU80264.1"/>
    <property type="molecule type" value="Genomic_DNA"/>
</dbReference>
<evidence type="ECO:0000313" key="1">
    <source>
        <dbReference type="EMBL" id="KFU80264.1"/>
    </source>
</evidence>
<comment type="caution">
    <text evidence="1">The sequence shown here is derived from an EMBL/GenBank/DDBJ whole genome shotgun (WGS) entry which is preliminary data.</text>
</comment>
<dbReference type="Proteomes" id="UP000256220">
    <property type="component" value="Unassembled WGS sequence"/>
</dbReference>
<dbReference type="AlphaFoldDB" id="A0A2P2FU66"/>
<keyword evidence="2" id="KW-1185">Reference proteome</keyword>
<accession>A0A2P2FU66</accession>
<sequence length="85" mass="9214">MGELAKFDTVAAGGLDVQERGTAQLANAFNSATIRHTRRWILHHPVDADLAGADLRRPRTTEITVPDGDFARMGELLCRASRNGG</sequence>
<reference evidence="1 2" key="1">
    <citation type="journal article" date="2014" name="Genome Announc.">
        <title>Draft Genome Sequence of Amycolatopsis lurida NRRL 2430, Producer of the Glycopeptide Family Antibiotic Ristocetin.</title>
        <authorList>
            <person name="Kwun M.J."/>
            <person name="Hong H.J."/>
        </authorList>
    </citation>
    <scope>NUCLEOTIDE SEQUENCE [LARGE SCALE GENOMIC DNA]</scope>
    <source>
        <strain evidence="1 2">NRRL 2430</strain>
    </source>
</reference>
<protein>
    <submittedName>
        <fullName evidence="1">Uncharacterized protein</fullName>
    </submittedName>
</protein>
<organism evidence="1 2">
    <name type="scientific">Amycolatopsis lurida NRRL 2430</name>
    <dbReference type="NCBI Taxonomy" id="1460371"/>
    <lineage>
        <taxon>Bacteria</taxon>
        <taxon>Bacillati</taxon>
        <taxon>Actinomycetota</taxon>
        <taxon>Actinomycetes</taxon>
        <taxon>Pseudonocardiales</taxon>
        <taxon>Pseudonocardiaceae</taxon>
        <taxon>Amycolatopsis</taxon>
    </lineage>
</organism>
<proteinExistence type="predicted"/>
<dbReference type="RefSeq" id="WP_034311319.1">
    <property type="nucleotide sequence ID" value="NZ_JFBM01000012.1"/>
</dbReference>
<evidence type="ECO:0000313" key="2">
    <source>
        <dbReference type="Proteomes" id="UP000256220"/>
    </source>
</evidence>